<dbReference type="PANTHER" id="PTHR31569:SF4">
    <property type="entry name" value="SWIM-TYPE DOMAIN-CONTAINING PROTEIN"/>
    <property type="match status" value="1"/>
</dbReference>
<keyword evidence="1" id="KW-0862">Zinc</keyword>
<feature type="domain" description="SWIM-type" evidence="2">
    <location>
        <begin position="63"/>
        <end position="98"/>
    </location>
</feature>
<dbReference type="EMBL" id="PKPP01006163">
    <property type="protein sequence ID" value="PWA57431.1"/>
    <property type="molecule type" value="Genomic_DNA"/>
</dbReference>
<evidence type="ECO:0000259" key="2">
    <source>
        <dbReference type="PROSITE" id="PS50966"/>
    </source>
</evidence>
<accession>A0A2U1M856</accession>
<reference evidence="3 4" key="1">
    <citation type="journal article" date="2018" name="Mol. Plant">
        <title>The genome of Artemisia annua provides insight into the evolution of Asteraceae family and artemisinin biosynthesis.</title>
        <authorList>
            <person name="Shen Q."/>
            <person name="Zhang L."/>
            <person name="Liao Z."/>
            <person name="Wang S."/>
            <person name="Yan T."/>
            <person name="Shi P."/>
            <person name="Liu M."/>
            <person name="Fu X."/>
            <person name="Pan Q."/>
            <person name="Wang Y."/>
            <person name="Lv Z."/>
            <person name="Lu X."/>
            <person name="Zhang F."/>
            <person name="Jiang W."/>
            <person name="Ma Y."/>
            <person name="Chen M."/>
            <person name="Hao X."/>
            <person name="Li L."/>
            <person name="Tang Y."/>
            <person name="Lv G."/>
            <person name="Zhou Y."/>
            <person name="Sun X."/>
            <person name="Brodelius P.E."/>
            <person name="Rose J.K.C."/>
            <person name="Tang K."/>
        </authorList>
    </citation>
    <scope>NUCLEOTIDE SEQUENCE [LARGE SCALE GENOMIC DNA]</scope>
    <source>
        <strain evidence="4">cv. Huhao1</strain>
        <tissue evidence="3">Leaf</tissue>
    </source>
</reference>
<keyword evidence="1" id="KW-0863">Zinc-finger</keyword>
<dbReference type="InterPro" id="IPR007527">
    <property type="entry name" value="Znf_SWIM"/>
</dbReference>
<dbReference type="PANTHER" id="PTHR31569">
    <property type="entry name" value="SWIM-TYPE DOMAIN-CONTAINING PROTEIN"/>
    <property type="match status" value="1"/>
</dbReference>
<comment type="caution">
    <text evidence="3">The sequence shown here is derived from an EMBL/GenBank/DDBJ whole genome shotgun (WGS) entry which is preliminary data.</text>
</comment>
<gene>
    <name evidence="3" type="ORF">CTI12_AA408370</name>
</gene>
<keyword evidence="4" id="KW-1185">Reference proteome</keyword>
<dbReference type="GO" id="GO:0008270">
    <property type="term" value="F:zinc ion binding"/>
    <property type="evidence" value="ECO:0007669"/>
    <property type="project" value="UniProtKB-KW"/>
</dbReference>
<dbReference type="OrthoDB" id="2422440at2759"/>
<name>A0A2U1M856_ARTAN</name>
<protein>
    <submittedName>
        <fullName evidence="3">Protein FAR-RED IMPAIRED RESPONSE 1</fullName>
    </submittedName>
</protein>
<dbReference type="PROSITE" id="PS50966">
    <property type="entry name" value="ZF_SWIM"/>
    <property type="match status" value="1"/>
</dbReference>
<organism evidence="3 4">
    <name type="scientific">Artemisia annua</name>
    <name type="common">Sweet wormwood</name>
    <dbReference type="NCBI Taxonomy" id="35608"/>
    <lineage>
        <taxon>Eukaryota</taxon>
        <taxon>Viridiplantae</taxon>
        <taxon>Streptophyta</taxon>
        <taxon>Embryophyta</taxon>
        <taxon>Tracheophyta</taxon>
        <taxon>Spermatophyta</taxon>
        <taxon>Magnoliopsida</taxon>
        <taxon>eudicotyledons</taxon>
        <taxon>Gunneridae</taxon>
        <taxon>Pentapetalae</taxon>
        <taxon>asterids</taxon>
        <taxon>campanulids</taxon>
        <taxon>Asterales</taxon>
        <taxon>Asteraceae</taxon>
        <taxon>Asteroideae</taxon>
        <taxon>Anthemideae</taxon>
        <taxon>Artemisiinae</taxon>
        <taxon>Artemisia</taxon>
    </lineage>
</organism>
<dbReference type="AlphaFoldDB" id="A0A2U1M856"/>
<evidence type="ECO:0000256" key="1">
    <source>
        <dbReference type="PROSITE-ProRule" id="PRU00325"/>
    </source>
</evidence>
<sequence>MAQSDLLTAVSYIHEVVNWQETTIHSSLEHSKIVIRHRYNIPLFTILNKRISLHALETLFQEYKRCVDAKGYEICECQLHTSYGLPCSHELLVYMNRGYPVPLEAIDRFWRKLNLSPCASVGDDDLGCQVRVEVENFNKVFRKQSRAGKKCLLRKMKEMTTPLETSLREPTTQKATCGRISFKRAPTEPPSQTQEPAGYNFSSMPSYVGNDELLPPTHEPARYNISSVPNFSSMPNFSSIKRTPRSHLHKRKNHHYVNVILQGDYPMPTIATQWFRYRFECAVAWITPYIERINYYAPLRSNQSNCNVEEVVLE</sequence>
<proteinExistence type="predicted"/>
<keyword evidence="1" id="KW-0479">Metal-binding</keyword>
<dbReference type="Proteomes" id="UP000245207">
    <property type="component" value="Unassembled WGS sequence"/>
</dbReference>
<evidence type="ECO:0000313" key="3">
    <source>
        <dbReference type="EMBL" id="PWA57431.1"/>
    </source>
</evidence>
<dbReference type="InterPro" id="IPR052579">
    <property type="entry name" value="Zinc_finger_SWIM"/>
</dbReference>
<evidence type="ECO:0000313" key="4">
    <source>
        <dbReference type="Proteomes" id="UP000245207"/>
    </source>
</evidence>